<feature type="transmembrane region" description="Helical" evidence="1">
    <location>
        <begin position="293"/>
        <end position="314"/>
    </location>
</feature>
<dbReference type="KEGG" id="pbap:Pla133_28480"/>
<reference evidence="2 3" key="1">
    <citation type="submission" date="2019-02" db="EMBL/GenBank/DDBJ databases">
        <title>Deep-cultivation of Planctomycetes and their phenomic and genomic characterization uncovers novel biology.</title>
        <authorList>
            <person name="Wiegand S."/>
            <person name="Jogler M."/>
            <person name="Boedeker C."/>
            <person name="Pinto D."/>
            <person name="Vollmers J."/>
            <person name="Rivas-Marin E."/>
            <person name="Kohn T."/>
            <person name="Peeters S.H."/>
            <person name="Heuer A."/>
            <person name="Rast P."/>
            <person name="Oberbeckmann S."/>
            <person name="Bunk B."/>
            <person name="Jeske O."/>
            <person name="Meyerdierks A."/>
            <person name="Storesund J.E."/>
            <person name="Kallscheuer N."/>
            <person name="Luecker S."/>
            <person name="Lage O.M."/>
            <person name="Pohl T."/>
            <person name="Merkel B.J."/>
            <person name="Hornburger P."/>
            <person name="Mueller R.-W."/>
            <person name="Bruemmer F."/>
            <person name="Labrenz M."/>
            <person name="Spormann A.M."/>
            <person name="Op den Camp H."/>
            <person name="Overmann J."/>
            <person name="Amann R."/>
            <person name="Jetten M.S.M."/>
            <person name="Mascher T."/>
            <person name="Medema M.H."/>
            <person name="Devos D.P."/>
            <person name="Kaster A.-K."/>
            <person name="Ovreas L."/>
            <person name="Rohde M."/>
            <person name="Galperin M.Y."/>
            <person name="Jogler C."/>
        </authorList>
    </citation>
    <scope>NUCLEOTIDE SEQUENCE [LARGE SCALE GENOMIC DNA]</scope>
    <source>
        <strain evidence="2 3">Pla133</strain>
    </source>
</reference>
<feature type="transmembrane region" description="Helical" evidence="1">
    <location>
        <begin position="154"/>
        <end position="173"/>
    </location>
</feature>
<protein>
    <recommendedName>
        <fullName evidence="4">Glycosyltransferase RgtA/B/C/D-like domain-containing protein</fullName>
    </recommendedName>
</protein>
<evidence type="ECO:0008006" key="4">
    <source>
        <dbReference type="Google" id="ProtNLM"/>
    </source>
</evidence>
<keyword evidence="3" id="KW-1185">Reference proteome</keyword>
<feature type="transmembrane region" description="Helical" evidence="1">
    <location>
        <begin position="247"/>
        <end position="272"/>
    </location>
</feature>
<keyword evidence="1" id="KW-0812">Transmembrane</keyword>
<feature type="transmembrane region" description="Helical" evidence="1">
    <location>
        <begin position="478"/>
        <end position="496"/>
    </location>
</feature>
<name>A0A518BLA9_9BACT</name>
<evidence type="ECO:0000313" key="2">
    <source>
        <dbReference type="EMBL" id="QDU67759.1"/>
    </source>
</evidence>
<dbReference type="AlphaFoldDB" id="A0A518BLA9"/>
<evidence type="ECO:0000313" key="3">
    <source>
        <dbReference type="Proteomes" id="UP000316921"/>
    </source>
</evidence>
<proteinExistence type="predicted"/>
<feature type="transmembrane region" description="Helical" evidence="1">
    <location>
        <begin position="393"/>
        <end position="410"/>
    </location>
</feature>
<accession>A0A518BLA9</accession>
<sequence length="514" mass="55046">MQSSDAIGIRRPEVRRVGTWVLVLCVGLLLRLAAASLPWRALDLVDHGHFVAWQSAIRERGLGHVYGGTPGVIGRPLDQELEARALHVRAWRADRAGSSERVADQDRGVLRPGEGMEFVLSPNYGPGFMWVLAGLTRVHALFDPALRPYTRVAVGLYAAVSGCFALLGAWWLVLVARELGADRRGELAVFAWGWCGPAPILNEGLRQQVDGWAMAWMVGVMLCGLRGRWAMAGAALTIGVLTKPQAIVAAPFLALCLMGGAVCAASPSGAGAPSGQIATHDRKAAFRTALGRAAAVLAGVALAFVSLGLVFQLAEGSSWMRASLLGNAAGHPLGQVGSWYATNLWAGVQMLSGEFEAASTLLGASWSVWGAVLFTACGGAAALTWWSRFGPSRDGWAFLVLLVGLAGYFFCTRMSGRYLIYLLPFAILATYSGRVRLSRTVLIWLSVILVVVLTRFLWWPESRGVGFRAHQPAPLPAWVLWLSILATAGSSARVWITVARPSRVRFALRGGAIG</sequence>
<dbReference type="Proteomes" id="UP000316921">
    <property type="component" value="Chromosome"/>
</dbReference>
<keyword evidence="1" id="KW-0472">Membrane</keyword>
<feature type="transmembrane region" description="Helical" evidence="1">
    <location>
        <begin position="366"/>
        <end position="386"/>
    </location>
</feature>
<organism evidence="2 3">
    <name type="scientific">Engelhardtia mirabilis</name>
    <dbReference type="NCBI Taxonomy" id="2528011"/>
    <lineage>
        <taxon>Bacteria</taxon>
        <taxon>Pseudomonadati</taxon>
        <taxon>Planctomycetota</taxon>
        <taxon>Planctomycetia</taxon>
        <taxon>Planctomycetia incertae sedis</taxon>
        <taxon>Engelhardtia</taxon>
    </lineage>
</organism>
<feature type="transmembrane region" description="Helical" evidence="1">
    <location>
        <begin position="20"/>
        <end position="39"/>
    </location>
</feature>
<keyword evidence="1" id="KW-1133">Transmembrane helix</keyword>
<dbReference type="EMBL" id="CP036287">
    <property type="protein sequence ID" value="QDU67759.1"/>
    <property type="molecule type" value="Genomic_DNA"/>
</dbReference>
<dbReference type="RefSeq" id="WP_145066195.1">
    <property type="nucleotide sequence ID" value="NZ_CP036287.1"/>
</dbReference>
<gene>
    <name evidence="2" type="ORF">Pla133_28480</name>
</gene>
<evidence type="ECO:0000256" key="1">
    <source>
        <dbReference type="SAM" id="Phobius"/>
    </source>
</evidence>
<feature type="transmembrane region" description="Helical" evidence="1">
    <location>
        <begin position="440"/>
        <end position="458"/>
    </location>
</feature>